<dbReference type="CDD" id="cd17329">
    <property type="entry name" value="MFS_MdtH_MDR_like"/>
    <property type="match status" value="1"/>
</dbReference>
<gene>
    <name evidence="9" type="ORF">LU297_08035</name>
</gene>
<feature type="transmembrane region" description="Helical" evidence="7">
    <location>
        <begin position="103"/>
        <end position="120"/>
    </location>
</feature>
<evidence type="ECO:0000259" key="8">
    <source>
        <dbReference type="PROSITE" id="PS50850"/>
    </source>
</evidence>
<dbReference type="InterPro" id="IPR011701">
    <property type="entry name" value="MFS"/>
</dbReference>
<comment type="subcellular location">
    <subcellularLocation>
        <location evidence="1">Cell membrane</location>
        <topology evidence="1">Multi-pass membrane protein</topology>
    </subcellularLocation>
</comment>
<keyword evidence="5 7" id="KW-1133">Transmembrane helix</keyword>
<keyword evidence="3" id="KW-1003">Cell membrane</keyword>
<dbReference type="InterPro" id="IPR036259">
    <property type="entry name" value="MFS_trans_sf"/>
</dbReference>
<feature type="transmembrane region" description="Helical" evidence="7">
    <location>
        <begin position="282"/>
        <end position="299"/>
    </location>
</feature>
<protein>
    <submittedName>
        <fullName evidence="9">MFS transporter</fullName>
    </submittedName>
</protein>
<sequence length="397" mass="44160">MNQSVLTHFNQTIWAMLIGTFLVKTTYFMSWPFLIAILNGKAGISPIDVGIILGVSAGLSSFLGLYVGYLSDKFGRKLLMLIGCFILASSFLILIFANNFWHFFIVMALMGIGSPALEVSTKATISDSLSDKKVREFALNIRYFLINVAGAIGALMGLWLGLKNPNGLFIATCLAYVFYLLWIFKLVSPPNNTQTGQLPDLSNVITIIKNDTLFLYLLLANFLLLIVYSQFNSTLPQIMTLSLADKAVQLIVLLGVVNCATVVILQFPLLKLLENFAIGRRAQIGIFLMLIPQFLFMMIDRQNLWAWGIVFFILSVGETILFPTININIDQLAKPELRGSYFGAGSLSQLGHSAGPMLGGFMLSYYNDMAYFILTSLLCMVSIILYQGIYQRQIKAY</sequence>
<name>A0ABY6F356_9GAMM</name>
<dbReference type="PROSITE" id="PS50850">
    <property type="entry name" value="MFS"/>
    <property type="match status" value="1"/>
</dbReference>
<dbReference type="InterPro" id="IPR050171">
    <property type="entry name" value="MFS_Transporters"/>
</dbReference>
<feature type="transmembrane region" description="Helical" evidence="7">
    <location>
        <begin position="168"/>
        <end position="187"/>
    </location>
</feature>
<feature type="transmembrane region" description="Helical" evidence="7">
    <location>
        <begin position="305"/>
        <end position="329"/>
    </location>
</feature>
<evidence type="ECO:0000256" key="1">
    <source>
        <dbReference type="ARBA" id="ARBA00004651"/>
    </source>
</evidence>
<feature type="transmembrane region" description="Helical" evidence="7">
    <location>
        <begin position="141"/>
        <end position="162"/>
    </location>
</feature>
<evidence type="ECO:0000256" key="7">
    <source>
        <dbReference type="SAM" id="Phobius"/>
    </source>
</evidence>
<keyword evidence="10" id="KW-1185">Reference proteome</keyword>
<keyword evidence="4 7" id="KW-0812">Transmembrane</keyword>
<feature type="transmembrane region" description="Helical" evidence="7">
    <location>
        <begin position="78"/>
        <end position="97"/>
    </location>
</feature>
<keyword evidence="6 7" id="KW-0472">Membrane</keyword>
<dbReference type="Pfam" id="PF07690">
    <property type="entry name" value="MFS_1"/>
    <property type="match status" value="1"/>
</dbReference>
<dbReference type="InterPro" id="IPR020846">
    <property type="entry name" value="MFS_dom"/>
</dbReference>
<reference evidence="9" key="1">
    <citation type="submission" date="2021-12" db="EMBL/GenBank/DDBJ databases">
        <title>taxonomy of Moraxella sp. ZY201224.</title>
        <authorList>
            <person name="Li F."/>
        </authorList>
    </citation>
    <scope>NUCLEOTIDE SEQUENCE</scope>
    <source>
        <strain evidence="9">ZY201224</strain>
    </source>
</reference>
<dbReference type="Proteomes" id="UP001063782">
    <property type="component" value="Chromosome"/>
</dbReference>
<accession>A0ABY6F356</accession>
<evidence type="ECO:0000256" key="3">
    <source>
        <dbReference type="ARBA" id="ARBA00022475"/>
    </source>
</evidence>
<dbReference type="PANTHER" id="PTHR23517">
    <property type="entry name" value="RESISTANCE PROTEIN MDTM, PUTATIVE-RELATED-RELATED"/>
    <property type="match status" value="1"/>
</dbReference>
<proteinExistence type="predicted"/>
<dbReference type="InterPro" id="IPR005829">
    <property type="entry name" value="Sugar_transporter_CS"/>
</dbReference>
<dbReference type="SUPFAM" id="SSF103473">
    <property type="entry name" value="MFS general substrate transporter"/>
    <property type="match status" value="1"/>
</dbReference>
<feature type="transmembrane region" description="Helical" evidence="7">
    <location>
        <begin position="49"/>
        <end position="71"/>
    </location>
</feature>
<feature type="transmembrane region" description="Helical" evidence="7">
    <location>
        <begin position="12"/>
        <end position="37"/>
    </location>
</feature>
<feature type="transmembrane region" description="Helical" evidence="7">
    <location>
        <begin position="369"/>
        <end position="389"/>
    </location>
</feature>
<organism evidence="9 10">
    <name type="scientific">Moraxella nasicaprae</name>
    <dbReference type="NCBI Taxonomy" id="2904122"/>
    <lineage>
        <taxon>Bacteria</taxon>
        <taxon>Pseudomonadati</taxon>
        <taxon>Pseudomonadota</taxon>
        <taxon>Gammaproteobacteria</taxon>
        <taxon>Moraxellales</taxon>
        <taxon>Moraxellaceae</taxon>
        <taxon>Moraxella</taxon>
    </lineage>
</organism>
<evidence type="ECO:0000313" key="9">
    <source>
        <dbReference type="EMBL" id="UXZ04522.1"/>
    </source>
</evidence>
<feature type="transmembrane region" description="Helical" evidence="7">
    <location>
        <begin position="213"/>
        <end position="231"/>
    </location>
</feature>
<dbReference type="EMBL" id="CP089977">
    <property type="protein sequence ID" value="UXZ04522.1"/>
    <property type="molecule type" value="Genomic_DNA"/>
</dbReference>
<evidence type="ECO:0000313" key="10">
    <source>
        <dbReference type="Proteomes" id="UP001063782"/>
    </source>
</evidence>
<keyword evidence="2" id="KW-0813">Transport</keyword>
<feature type="domain" description="Major facilitator superfamily (MFS) profile" evidence="8">
    <location>
        <begin position="12"/>
        <end position="394"/>
    </location>
</feature>
<evidence type="ECO:0000256" key="4">
    <source>
        <dbReference type="ARBA" id="ARBA00022692"/>
    </source>
</evidence>
<dbReference type="PROSITE" id="PS00216">
    <property type="entry name" value="SUGAR_TRANSPORT_1"/>
    <property type="match status" value="1"/>
</dbReference>
<evidence type="ECO:0000256" key="5">
    <source>
        <dbReference type="ARBA" id="ARBA00022989"/>
    </source>
</evidence>
<dbReference type="Gene3D" id="1.20.1250.20">
    <property type="entry name" value="MFS general substrate transporter like domains"/>
    <property type="match status" value="1"/>
</dbReference>
<evidence type="ECO:0000256" key="6">
    <source>
        <dbReference type="ARBA" id="ARBA00023136"/>
    </source>
</evidence>
<dbReference type="RefSeq" id="WP_263076008.1">
    <property type="nucleotide sequence ID" value="NZ_CP089977.1"/>
</dbReference>
<feature type="transmembrane region" description="Helical" evidence="7">
    <location>
        <begin position="341"/>
        <end position="363"/>
    </location>
</feature>
<dbReference type="PANTHER" id="PTHR23517:SF2">
    <property type="entry name" value="MULTIDRUG RESISTANCE PROTEIN MDTH"/>
    <property type="match status" value="1"/>
</dbReference>
<evidence type="ECO:0000256" key="2">
    <source>
        <dbReference type="ARBA" id="ARBA00022448"/>
    </source>
</evidence>
<feature type="transmembrane region" description="Helical" evidence="7">
    <location>
        <begin position="251"/>
        <end position="270"/>
    </location>
</feature>